<dbReference type="PANTHER" id="PTHR30288">
    <property type="entry name" value="FLAGELLAR CAP/ASSEMBLY PROTEIN FLID"/>
    <property type="match status" value="1"/>
</dbReference>
<keyword evidence="2" id="KW-0282">Flagellum</keyword>
<evidence type="ECO:0000313" key="3">
    <source>
        <dbReference type="Proteomes" id="UP001198893"/>
    </source>
</evidence>
<dbReference type="AlphaFoldDB" id="A0AAW4W9C2"/>
<keyword evidence="2" id="KW-0966">Cell projection</keyword>
<dbReference type="PANTHER" id="PTHR30288:SF0">
    <property type="entry name" value="FLAGELLAR HOOK-ASSOCIATED PROTEIN 2"/>
    <property type="match status" value="1"/>
</dbReference>
<accession>A0AAW4W9C2</accession>
<dbReference type="InterPro" id="IPR040026">
    <property type="entry name" value="FliD"/>
</dbReference>
<reference evidence="2" key="1">
    <citation type="submission" date="2021-10" db="EMBL/GenBank/DDBJ databases">
        <title>Anaerobic single-cell dispensing facilitates the cultivation of human gut bacteria.</title>
        <authorList>
            <person name="Afrizal A."/>
        </authorList>
    </citation>
    <scope>NUCLEOTIDE SEQUENCE</scope>
    <source>
        <strain evidence="2">CLA-AA-H204</strain>
    </source>
</reference>
<proteinExistence type="predicted"/>
<dbReference type="RefSeq" id="WP_227709599.1">
    <property type="nucleotide sequence ID" value="NZ_JAJEQW010000002.1"/>
</dbReference>
<dbReference type="GO" id="GO:0007155">
    <property type="term" value="P:cell adhesion"/>
    <property type="evidence" value="ECO:0007669"/>
    <property type="project" value="InterPro"/>
</dbReference>
<sequence>MASAILDNMYNYYLTTYGKSTVSRYDSHKKSELRSVYNNIVKINKESPLYKIKDSADAQKFAIDIKEHARDLKNVIASLSTGDSLAEAFQKKIAVSDQNDIVDADYVGNGDSGENTNSFQMEIKKLASPQLNYGNYLKDDQLAFKPGSYSFDLNTSSASYEFQFNVNPDDTNRSVQDKLAKLFNTASIGIHADVKEDDSGHSALVLTSRKTGLKDDEDFLFQILPGTSNESIQAMDKLGINKVTDAASNSVFLLNGTEHSSYSNTFTINNTFEVHLKAVSPEGRPATLGFKANVDAVADNIQELVDSYNSMVDTANEYRESQPTSQKLLSDMSGVAQHFKNDFEAIGLIINSDSTISVDRDLLADAVESDDAAESFHVLNRFKNALSAKANQASLNPMQYVDKVIVAYKNPGKNFATPYITSMYSGLMLDKYL</sequence>
<feature type="domain" description="Flagellar hook-associated protein 2 C-terminal" evidence="1">
    <location>
        <begin position="247"/>
        <end position="379"/>
    </location>
</feature>
<keyword evidence="2" id="KW-0969">Cilium</keyword>
<dbReference type="Pfam" id="PF07195">
    <property type="entry name" value="FliD_C"/>
    <property type="match status" value="1"/>
</dbReference>
<dbReference type="EMBL" id="JAJEQW010000002">
    <property type="protein sequence ID" value="MCC2241214.1"/>
    <property type="molecule type" value="Genomic_DNA"/>
</dbReference>
<organism evidence="2 3">
    <name type="scientific">Roseburia amylophila</name>
    <dbReference type="NCBI Taxonomy" id="2981794"/>
    <lineage>
        <taxon>Bacteria</taxon>
        <taxon>Bacillati</taxon>
        <taxon>Bacillota</taxon>
        <taxon>Clostridia</taxon>
        <taxon>Lachnospirales</taxon>
        <taxon>Lachnospiraceae</taxon>
        <taxon>Roseburia</taxon>
    </lineage>
</organism>
<name>A0AAW4W9C2_9FIRM</name>
<dbReference type="GO" id="GO:0009421">
    <property type="term" value="C:bacterial-type flagellum filament cap"/>
    <property type="evidence" value="ECO:0007669"/>
    <property type="project" value="InterPro"/>
</dbReference>
<protein>
    <submittedName>
        <fullName evidence="2">Flagellar filament capping protein FliD</fullName>
    </submittedName>
</protein>
<evidence type="ECO:0000313" key="2">
    <source>
        <dbReference type="EMBL" id="MCC2241214.1"/>
    </source>
</evidence>
<gene>
    <name evidence="2" type="primary">fliD</name>
    <name evidence="2" type="ORF">LKD47_02695</name>
</gene>
<dbReference type="InterPro" id="IPR010809">
    <property type="entry name" value="FliD_C"/>
</dbReference>
<comment type="caution">
    <text evidence="2">The sequence shown here is derived from an EMBL/GenBank/DDBJ whole genome shotgun (WGS) entry which is preliminary data.</text>
</comment>
<dbReference type="GO" id="GO:0071973">
    <property type="term" value="P:bacterial-type flagellum-dependent cell motility"/>
    <property type="evidence" value="ECO:0007669"/>
    <property type="project" value="TreeGrafter"/>
</dbReference>
<dbReference type="Proteomes" id="UP001198893">
    <property type="component" value="Unassembled WGS sequence"/>
</dbReference>
<evidence type="ECO:0000259" key="1">
    <source>
        <dbReference type="Pfam" id="PF07195"/>
    </source>
</evidence>